<accession>A0A377JTR2</accession>
<dbReference type="GO" id="GO:0005886">
    <property type="term" value="C:plasma membrane"/>
    <property type="evidence" value="ECO:0007669"/>
    <property type="project" value="UniProtKB-SubCell"/>
</dbReference>
<evidence type="ECO:0000256" key="6">
    <source>
        <dbReference type="ARBA" id="ARBA00022989"/>
    </source>
</evidence>
<keyword evidence="7 13" id="KW-0406">Ion transport</keyword>
<evidence type="ECO:0000313" key="17">
    <source>
        <dbReference type="EMBL" id="STP11296.1"/>
    </source>
</evidence>
<evidence type="ECO:0000256" key="15">
    <source>
        <dbReference type="SAM" id="Coils"/>
    </source>
</evidence>
<dbReference type="GO" id="GO:0012505">
    <property type="term" value="C:endomembrane system"/>
    <property type="evidence" value="ECO:0007669"/>
    <property type="project" value="UniProtKB-SubCell"/>
</dbReference>
<evidence type="ECO:0000256" key="7">
    <source>
        <dbReference type="ARBA" id="ARBA00023065"/>
    </source>
</evidence>
<dbReference type="InterPro" id="IPR050059">
    <property type="entry name" value="ATP_synthase_B_chain"/>
</dbReference>
<name>A0A377JTR2_9HELI</name>
<dbReference type="RefSeq" id="WP_034586555.1">
    <property type="nucleotide sequence ID" value="NZ_UGHX01000001.1"/>
</dbReference>
<evidence type="ECO:0000256" key="2">
    <source>
        <dbReference type="ARBA" id="ARBA00022448"/>
    </source>
</evidence>
<evidence type="ECO:0000256" key="3">
    <source>
        <dbReference type="ARBA" id="ARBA00022547"/>
    </source>
</evidence>
<dbReference type="EMBL" id="UGHX01000001">
    <property type="protein sequence ID" value="STP11296.1"/>
    <property type="molecule type" value="Genomic_DNA"/>
</dbReference>
<keyword evidence="9 13" id="KW-0066">ATP synthesis</keyword>
<proteinExistence type="inferred from homology"/>
<dbReference type="GO" id="GO:0045259">
    <property type="term" value="C:proton-transporting ATP synthase complex"/>
    <property type="evidence" value="ECO:0007669"/>
    <property type="project" value="UniProtKB-KW"/>
</dbReference>
<evidence type="ECO:0000313" key="18">
    <source>
        <dbReference type="Proteomes" id="UP000255103"/>
    </source>
</evidence>
<dbReference type="Gene3D" id="6.10.250.1580">
    <property type="match status" value="1"/>
</dbReference>
<comment type="subunit">
    <text evidence="13">F-type ATPases have 2 components, F(1) - the catalytic core - and F(0) - the membrane proton channel. F(1) has five subunits: alpha(3), beta(3), gamma(1), delta(1), epsilon(1). F(0) has three main subunits: a(1), b(2) and c(10-14). The alpha and beta chains form an alternating ring which encloses part of the gamma chain. F(1) is attached to F(0) by a central stalk formed by the gamma and epsilon chains, while a peripheral stalk is formed by the delta and b chains.</text>
</comment>
<keyword evidence="5 13" id="KW-0375">Hydrogen ion transport</keyword>
<dbReference type="GO" id="GO:0046961">
    <property type="term" value="F:proton-transporting ATPase activity, rotational mechanism"/>
    <property type="evidence" value="ECO:0007669"/>
    <property type="project" value="TreeGrafter"/>
</dbReference>
<comment type="subcellular location">
    <subcellularLocation>
        <location evidence="13">Cell membrane</location>
        <topology evidence="13">Single-pass membrane protein</topology>
    </subcellularLocation>
    <subcellularLocation>
        <location evidence="12">Endomembrane system</location>
        <topology evidence="12">Single-pass membrane protein</topology>
    </subcellularLocation>
</comment>
<feature type="coiled-coil region" evidence="15">
    <location>
        <begin position="87"/>
        <end position="118"/>
    </location>
</feature>
<dbReference type="NCBIfam" id="NF006293">
    <property type="entry name" value="PRK08476.1"/>
    <property type="match status" value="1"/>
</dbReference>
<protein>
    <recommendedName>
        <fullName evidence="13">ATP synthase subunit b</fullName>
    </recommendedName>
    <alternativeName>
        <fullName evidence="13">ATP synthase F(0) sector subunit b</fullName>
    </alternativeName>
    <alternativeName>
        <fullName evidence="13">ATPase subunit I</fullName>
    </alternativeName>
    <alternativeName>
        <fullName evidence="13">F-type ATPase subunit b</fullName>
        <shortName evidence="13">F-ATPase subunit b</shortName>
    </alternativeName>
</protein>
<feature type="transmembrane region" description="Helical" evidence="13">
    <location>
        <begin position="6"/>
        <end position="24"/>
    </location>
</feature>
<dbReference type="AlphaFoldDB" id="A0A377JTR2"/>
<evidence type="ECO:0000256" key="9">
    <source>
        <dbReference type="ARBA" id="ARBA00023310"/>
    </source>
</evidence>
<dbReference type="HAMAP" id="MF_01398">
    <property type="entry name" value="ATP_synth_b_bprime"/>
    <property type="match status" value="1"/>
</dbReference>
<keyword evidence="8 13" id="KW-0472">Membrane</keyword>
<dbReference type="GO" id="GO:0046933">
    <property type="term" value="F:proton-transporting ATP synthase activity, rotational mechanism"/>
    <property type="evidence" value="ECO:0007669"/>
    <property type="project" value="UniProtKB-UniRule"/>
</dbReference>
<sequence length="141" mass="16215">MSITLNPYLMLLVFVTFILLIYLLNQWLFKPMMTFIGNRDASIERDLSSTQSHKGDIQRIDEEITQILSNARKEAAQILEVATKEAKATYEEKINAKKAENEKKLAESKQALQEQQAQLYAELLEQLPVFKLALDSKLKQI</sequence>
<evidence type="ECO:0000313" key="16">
    <source>
        <dbReference type="EMBL" id="STP09756.1"/>
    </source>
</evidence>
<keyword evidence="2 13" id="KW-0813">Transport</keyword>
<evidence type="ECO:0000256" key="12">
    <source>
        <dbReference type="ARBA" id="ARBA00037847"/>
    </source>
</evidence>
<keyword evidence="6 13" id="KW-1133">Transmembrane helix</keyword>
<comment type="function">
    <text evidence="10 13">F(1)F(0) ATP synthase produces ATP from ADP in the presence of a proton or sodium gradient. F-type ATPases consist of two structural domains, F(1) containing the extramembraneous catalytic core and F(0) containing the membrane proton channel, linked together by a central stalk and a peripheral stalk. During catalysis, ATP synthesis in the catalytic domain of F(1) is coupled via a rotary mechanism of the central stalk subunits to proton translocation.</text>
</comment>
<evidence type="ECO:0000256" key="8">
    <source>
        <dbReference type="ARBA" id="ARBA00023136"/>
    </source>
</evidence>
<evidence type="ECO:0000313" key="19">
    <source>
        <dbReference type="Proteomes" id="UP000255335"/>
    </source>
</evidence>
<dbReference type="Proteomes" id="UP000255335">
    <property type="component" value="Unassembled WGS sequence"/>
</dbReference>
<organism evidence="17 18">
    <name type="scientific">Helicobacter cinaedi</name>
    <dbReference type="NCBI Taxonomy" id="213"/>
    <lineage>
        <taxon>Bacteria</taxon>
        <taxon>Pseudomonadati</taxon>
        <taxon>Campylobacterota</taxon>
        <taxon>Epsilonproteobacteria</taxon>
        <taxon>Campylobacterales</taxon>
        <taxon>Helicobacteraceae</taxon>
        <taxon>Helicobacter</taxon>
    </lineage>
</organism>
<dbReference type="EMBL" id="UGHZ01000001">
    <property type="protein sequence ID" value="STP09756.1"/>
    <property type="molecule type" value="Genomic_DNA"/>
</dbReference>
<evidence type="ECO:0000256" key="1">
    <source>
        <dbReference type="ARBA" id="ARBA00005513"/>
    </source>
</evidence>
<dbReference type="Pfam" id="PF00430">
    <property type="entry name" value="ATP-synt_B"/>
    <property type="match status" value="1"/>
</dbReference>
<keyword evidence="15" id="KW-0175">Coiled coil</keyword>
<keyword evidence="3 13" id="KW-0138">CF(0)</keyword>
<dbReference type="InterPro" id="IPR002146">
    <property type="entry name" value="ATP_synth_b/b'su_bac/chlpt"/>
</dbReference>
<keyword evidence="13" id="KW-1003">Cell membrane</keyword>
<dbReference type="PANTHER" id="PTHR33445">
    <property type="entry name" value="ATP SYNTHASE SUBUNIT B', CHLOROPLASTIC"/>
    <property type="match status" value="1"/>
</dbReference>
<gene>
    <name evidence="13 17" type="primary">atpF</name>
    <name evidence="17" type="ORF">NCTC12219_01183</name>
    <name evidence="16" type="ORF">NCTC12221_01202</name>
</gene>
<evidence type="ECO:0000256" key="4">
    <source>
        <dbReference type="ARBA" id="ARBA00022692"/>
    </source>
</evidence>
<evidence type="ECO:0000256" key="11">
    <source>
        <dbReference type="ARBA" id="ARBA00025614"/>
    </source>
</evidence>
<dbReference type="PANTHER" id="PTHR33445:SF1">
    <property type="entry name" value="ATP SYNTHASE SUBUNIT B"/>
    <property type="match status" value="1"/>
</dbReference>
<keyword evidence="4 13" id="KW-0812">Transmembrane</keyword>
<reference evidence="18 19" key="1">
    <citation type="submission" date="2018-06" db="EMBL/GenBank/DDBJ databases">
        <authorList>
            <consortium name="Pathogen Informatics"/>
            <person name="Doyle S."/>
        </authorList>
    </citation>
    <scope>NUCLEOTIDE SEQUENCE [LARGE SCALE GENOMIC DNA]</scope>
    <source>
        <strain evidence="17 18">NCTC12219</strain>
        <strain evidence="16 19">NCTC12221</strain>
    </source>
</reference>
<comment type="similarity">
    <text evidence="1 13 14">Belongs to the ATPase B chain family.</text>
</comment>
<evidence type="ECO:0000256" key="10">
    <source>
        <dbReference type="ARBA" id="ARBA00025198"/>
    </source>
</evidence>
<evidence type="ECO:0000256" key="14">
    <source>
        <dbReference type="RuleBase" id="RU003848"/>
    </source>
</evidence>
<dbReference type="CDD" id="cd06503">
    <property type="entry name" value="ATP-synt_Fo_b"/>
    <property type="match status" value="1"/>
</dbReference>
<evidence type="ECO:0000256" key="13">
    <source>
        <dbReference type="HAMAP-Rule" id="MF_01398"/>
    </source>
</evidence>
<dbReference type="Proteomes" id="UP000255103">
    <property type="component" value="Unassembled WGS sequence"/>
</dbReference>
<comment type="function">
    <text evidence="11">Component of the F(0) channel, it forms part of the peripheral stalk, linking F(1) to F(0). The b'-subunit is a diverged and duplicated form of b found in plants and photosynthetic bacteria.</text>
</comment>
<evidence type="ECO:0000256" key="5">
    <source>
        <dbReference type="ARBA" id="ARBA00022781"/>
    </source>
</evidence>